<dbReference type="AlphaFoldDB" id="A0A5E6MYS3"/>
<dbReference type="GO" id="GO:0005524">
    <property type="term" value="F:ATP binding"/>
    <property type="evidence" value="ECO:0007669"/>
    <property type="project" value="InterPro"/>
</dbReference>
<organism evidence="2">
    <name type="scientific">Pseudomonas fluorescens</name>
    <dbReference type="NCBI Taxonomy" id="294"/>
    <lineage>
        <taxon>Bacteria</taxon>
        <taxon>Pseudomonadati</taxon>
        <taxon>Pseudomonadota</taxon>
        <taxon>Gammaproteobacteria</taxon>
        <taxon>Pseudomonadales</taxon>
        <taxon>Pseudomonadaceae</taxon>
        <taxon>Pseudomonas</taxon>
    </lineage>
</organism>
<dbReference type="InterPro" id="IPR000719">
    <property type="entry name" value="Prot_kinase_dom"/>
</dbReference>
<dbReference type="GO" id="GO:0004672">
    <property type="term" value="F:protein kinase activity"/>
    <property type="evidence" value="ECO:0007669"/>
    <property type="project" value="InterPro"/>
</dbReference>
<dbReference type="EMBL" id="LR700651">
    <property type="protein sequence ID" value="VVM16582.1"/>
    <property type="molecule type" value="Genomic_DNA"/>
</dbReference>
<dbReference type="InterPro" id="IPR054466">
    <property type="entry name" value="OspG_kinase"/>
</dbReference>
<dbReference type="PROSITE" id="PS50011">
    <property type="entry name" value="PROTEIN_KINASE_DOM"/>
    <property type="match status" value="1"/>
</dbReference>
<accession>A0A5E6MYS3</accession>
<name>A0A5E6MYS3_PSEFL</name>
<dbReference type="Gene3D" id="1.10.510.10">
    <property type="entry name" value="Transferase(Phosphotransferase) domain 1"/>
    <property type="match status" value="1"/>
</dbReference>
<evidence type="ECO:0000259" key="1">
    <source>
        <dbReference type="PROSITE" id="PS50011"/>
    </source>
</evidence>
<sequence length="739" mass="80593">MQRIDAYAGRVVAQIQHIESTREGESNIRFQKVRPFLEPAGYFSAGLLAAGLDPHEKITVTFSTYTGVGRPDHLTGTDKRSYLAWEIAAGSLEHDKVQRGGPVNFRFMEIEQQDSSKVGDLESLGRHLQDHWEHEIAVPMRDASGVLAQRSGKSDAYVVRGTLQSVVSNKDSFEALSLEAQGALKRTLQRDGQVIIPNLYGYPLAGYAFIPYAPHDGNYRHRPNKGVMIDLKNGAVHEVRDDQDFARWAANNRDHLLRSFNASDRQGGKDAHWPKAGDVLDNLIAGNRATYPGYQNLVKDKAVPVRETFNYTGSRGGDYQLKYGNLGGGIAAHYQAVNAKSAVWADQTEVFGSSQQHWKAAKALWGDTFGYVPIVGNTGTLVFGVHDSLYGMTVDDRVGGSAAAVISGLQLAHEIAPVAAEAGLGGIDNAIGPNLGRPHYTWTYNEQTQDLALVRAPAVPKTNHEAPRDTVLAPPANPVAHIPSAFPGMREVTYRGKQYFAAETPDAGDGLHYLLRLRDPDNPSELLSSGKIAHPDAQGVWRPRGVVGGNVDDLAERLIEPIGFGSRAMVYIDPDDANYVIKVTFPLPAAQRVTELNNEVALFNQYYGEQRATFLGSNAADTVSYIRMPRMPGETLEDLMAGGNALPDAVSGSLLNMLAELENAGIVHNDLAARNILYDAATQKCFPVDFGAAKLAASTAVRSSDRSGIWRLREQIRPDGQSFEEMIEVLESLKTNAIQ</sequence>
<gene>
    <name evidence="2" type="ORF">PS683_04922</name>
</gene>
<evidence type="ECO:0000313" key="2">
    <source>
        <dbReference type="EMBL" id="VVM16582.1"/>
    </source>
</evidence>
<dbReference type="Gene3D" id="3.30.200.20">
    <property type="entry name" value="Phosphorylase Kinase, domain 1"/>
    <property type="match status" value="1"/>
</dbReference>
<reference evidence="2" key="1">
    <citation type="submission" date="2019-09" db="EMBL/GenBank/DDBJ databases">
        <authorList>
            <person name="Chandra G."/>
            <person name="Truman W A."/>
        </authorList>
    </citation>
    <scope>NUCLEOTIDE SEQUENCE</scope>
    <source>
        <strain evidence="2">PS683</strain>
    </source>
</reference>
<dbReference type="PROSITE" id="PS00109">
    <property type="entry name" value="PROTEIN_KINASE_TYR"/>
    <property type="match status" value="1"/>
</dbReference>
<dbReference type="Pfam" id="PF22303">
    <property type="entry name" value="OspG_kinase"/>
    <property type="match status" value="1"/>
</dbReference>
<dbReference type="InterPro" id="IPR008266">
    <property type="entry name" value="Tyr_kinase_AS"/>
</dbReference>
<feature type="domain" description="Protein kinase" evidence="1">
    <location>
        <begin position="556"/>
        <end position="739"/>
    </location>
</feature>
<protein>
    <recommendedName>
        <fullName evidence="1">Protein kinase domain-containing protein</fullName>
    </recommendedName>
</protein>
<proteinExistence type="predicted"/>
<dbReference type="SUPFAM" id="SSF56112">
    <property type="entry name" value="Protein kinase-like (PK-like)"/>
    <property type="match status" value="1"/>
</dbReference>
<dbReference type="InterPro" id="IPR011009">
    <property type="entry name" value="Kinase-like_dom_sf"/>
</dbReference>